<keyword evidence="2" id="KW-0862">Zinc</keyword>
<evidence type="ECO:0000259" key="4">
    <source>
        <dbReference type="Pfam" id="PF07748"/>
    </source>
</evidence>
<dbReference type="RefSeq" id="WP_114125767.1">
    <property type="nucleotide sequence ID" value="NZ_QOUI01000003.1"/>
</dbReference>
<evidence type="ECO:0000259" key="3">
    <source>
        <dbReference type="Pfam" id="PF01074"/>
    </source>
</evidence>
<comment type="cofactor">
    <cofactor evidence="1">
        <name>Zn(2+)</name>
        <dbReference type="ChEBI" id="CHEBI:29105"/>
    </cofactor>
</comment>
<gene>
    <name evidence="5" type="ORF">DT076_06010</name>
</gene>
<dbReference type="InterPro" id="IPR027291">
    <property type="entry name" value="Glyco_hydro_38_N_sf"/>
</dbReference>
<evidence type="ECO:0000313" key="5">
    <source>
        <dbReference type="EMBL" id="RCK70225.1"/>
    </source>
</evidence>
<dbReference type="PANTHER" id="PTHR11607">
    <property type="entry name" value="ALPHA-MANNOSIDASE"/>
    <property type="match status" value="1"/>
</dbReference>
<organism evidence="5 6">
    <name type="scientific">Desertihabitans brevis</name>
    <dbReference type="NCBI Taxonomy" id="2268447"/>
    <lineage>
        <taxon>Bacteria</taxon>
        <taxon>Bacillati</taxon>
        <taxon>Actinomycetota</taxon>
        <taxon>Actinomycetes</taxon>
        <taxon>Propionibacteriales</taxon>
        <taxon>Propionibacteriaceae</taxon>
        <taxon>Desertihabitans</taxon>
    </lineage>
</organism>
<sequence>MPDDKALISARPWSGDDARDGMLRVSACAALTLPEGELAVVCEPMTRRDEDGTRWRALRIDLPPRLATPVRAEDVRLEDVGGDAVPVRPVDGPAGSVRLLVPFSTEERKLRLSVPTLGEGVVLDVVTDVPREWTIHLVHHSHLDIGYTDPQPRIQAEQRAYLDSVLELARATDDWPEESRFRWAVESLWSFAQWAELRPEADVEEFCERVRAGQIELTAMPYNLHTDTCSTDELHELLRTAREVRDRFGLPFSAAMQTDVPGAVVGLPAALGEVGVRYLAVAHNWAGRSMPHTSGGEHLPRLFRWTTPAGDTVTVWMTDSPHGLAYMEGPFLGFADRYETVDRLLPSYLASTARNAYPYPPGVFGWHGEPVTNREPYPWDVLHLRTQGWIGDNAPARLTAASIVRRWNETWEWPKLRMSTNTDFFTDAEQRLGDQLETFEGDWGDWWVEGVGSAALPQALVRGAQARVTDAQVVSSTGRLLGGSADVAEPVHARRTYESISLFNEHTWGAANSWLSADEGGSSGEQQWHWKSAHALAAQERSEAFLERSQAVLGAQLPRAAGAVETVYALNTQTWAQTTTVRFLLRESVVPDDTAVEVRDARTGQALPCTSEPQSNVTHRQAGRWLRVPVPDVPGVGMVRLDVVPVDHQPREGSEHDVDEGLPGVVVDHDTEDAVLPDLPRSELLTLSNEHLRVRFDERRSCIASIVELATGRELVDPDAVIGFNGYVYDTYTSAGGFNHQSNKTETGPYLELLGSRSLARPCAVLERTDDGVEQRLVVEFAADGLDRGRTTLRLRRGEPVLHIENRLWKPATMTKESAFFAFPFAVEDPTVRYEVSGGVTGDGLAHVPGAPQHMRAIRDWVSLDDAAGSVAWVSPDAPLVHPETIALPYAPFPDSTRPRQPGTIYSWVHNNVWDTNFPVQQGFDATFRFAVGVPAGRPLTSTALAAATAAAVVHPPVPVLARGPVAEDAPAVRQLVEVGDPRVKLVSVCAGAERALQLRLQSFADEPVEVRLRLPDQTVRAARQTTYLGDVRGELAADGDATSVRLEPFAVAAVELDLR</sequence>
<dbReference type="GO" id="GO:0004559">
    <property type="term" value="F:alpha-mannosidase activity"/>
    <property type="evidence" value="ECO:0007669"/>
    <property type="project" value="InterPro"/>
</dbReference>
<dbReference type="GO" id="GO:0006013">
    <property type="term" value="P:mannose metabolic process"/>
    <property type="evidence" value="ECO:0007669"/>
    <property type="project" value="InterPro"/>
</dbReference>
<reference evidence="5 6" key="1">
    <citation type="submission" date="2018-07" db="EMBL/GenBank/DDBJ databases">
        <title>Desertimonas flava gen. nov. sp. nov.</title>
        <authorList>
            <person name="Liu S."/>
        </authorList>
    </citation>
    <scope>NUCLEOTIDE SEQUENCE [LARGE SCALE GENOMIC DNA]</scope>
    <source>
        <strain evidence="5 6">16Sb5-5</strain>
    </source>
</reference>
<evidence type="ECO:0000256" key="1">
    <source>
        <dbReference type="ARBA" id="ARBA00001947"/>
    </source>
</evidence>
<dbReference type="Pfam" id="PF01074">
    <property type="entry name" value="Glyco_hydro_38N"/>
    <property type="match status" value="1"/>
</dbReference>
<dbReference type="GO" id="GO:0030246">
    <property type="term" value="F:carbohydrate binding"/>
    <property type="evidence" value="ECO:0007669"/>
    <property type="project" value="InterPro"/>
</dbReference>
<proteinExistence type="predicted"/>
<accession>A0A367YWE7</accession>
<dbReference type="InterPro" id="IPR050843">
    <property type="entry name" value="Glycosyl_Hydrlase_38"/>
</dbReference>
<dbReference type="InterPro" id="IPR000602">
    <property type="entry name" value="Glyco_hydro_38_N"/>
</dbReference>
<dbReference type="PANTHER" id="PTHR11607:SF3">
    <property type="entry name" value="LYSOSOMAL ALPHA-MANNOSIDASE"/>
    <property type="match status" value="1"/>
</dbReference>
<keyword evidence="6" id="KW-1185">Reference proteome</keyword>
<dbReference type="Gene3D" id="3.20.110.10">
    <property type="entry name" value="Glycoside hydrolase 38, N terminal domain"/>
    <property type="match status" value="1"/>
</dbReference>
<dbReference type="CDD" id="cd10791">
    <property type="entry name" value="GH38N_AMII_like_1"/>
    <property type="match status" value="1"/>
</dbReference>
<comment type="caution">
    <text evidence="5">The sequence shown here is derived from an EMBL/GenBank/DDBJ whole genome shotgun (WGS) entry which is preliminary data.</text>
</comment>
<dbReference type="Pfam" id="PF07748">
    <property type="entry name" value="Glyco_hydro_38C"/>
    <property type="match status" value="1"/>
</dbReference>
<protein>
    <submittedName>
        <fullName evidence="5">Alpha-mannosidase</fullName>
    </submittedName>
</protein>
<feature type="domain" description="Glycosyl hydrolase family 38 C-terminal" evidence="4">
    <location>
        <begin position="687"/>
        <end position="841"/>
    </location>
</feature>
<dbReference type="InterPro" id="IPR011013">
    <property type="entry name" value="Gal_mutarotase_sf_dom"/>
</dbReference>
<dbReference type="AlphaFoldDB" id="A0A367YWE7"/>
<dbReference type="SUPFAM" id="SSF88713">
    <property type="entry name" value="Glycoside hydrolase/deacetylase"/>
    <property type="match status" value="1"/>
</dbReference>
<feature type="domain" description="Glycoside hydrolase family 38 N-terminal" evidence="3">
    <location>
        <begin position="134"/>
        <end position="430"/>
    </location>
</feature>
<name>A0A367YWE7_9ACTN</name>
<dbReference type="Proteomes" id="UP000252770">
    <property type="component" value="Unassembled WGS sequence"/>
</dbReference>
<evidence type="ECO:0000313" key="6">
    <source>
        <dbReference type="Proteomes" id="UP000252770"/>
    </source>
</evidence>
<dbReference type="InterPro" id="IPR011330">
    <property type="entry name" value="Glyco_hydro/deAcase_b/a-brl"/>
</dbReference>
<evidence type="ECO:0000256" key="2">
    <source>
        <dbReference type="ARBA" id="ARBA00022833"/>
    </source>
</evidence>
<dbReference type="InterPro" id="IPR011682">
    <property type="entry name" value="Glyco_hydro_38_C"/>
</dbReference>
<dbReference type="EMBL" id="QOUI01000003">
    <property type="protein sequence ID" value="RCK70225.1"/>
    <property type="molecule type" value="Genomic_DNA"/>
</dbReference>
<dbReference type="SUPFAM" id="SSF74650">
    <property type="entry name" value="Galactose mutarotase-like"/>
    <property type="match status" value="1"/>
</dbReference>